<dbReference type="PROSITE" id="PS01064">
    <property type="entry name" value="PYRIDOX_OXIDASE"/>
    <property type="match status" value="1"/>
</dbReference>
<evidence type="ECO:0000256" key="4">
    <source>
        <dbReference type="ARBA" id="ARBA00023002"/>
    </source>
</evidence>
<comment type="cofactor">
    <cofactor evidence="6">
        <name>FMN</name>
        <dbReference type="ChEBI" id="CHEBI:58210"/>
    </cofactor>
    <text evidence="6">Binds 1 FMN per subunit.</text>
</comment>
<evidence type="ECO:0000256" key="2">
    <source>
        <dbReference type="ARBA" id="ARBA00022630"/>
    </source>
</evidence>
<keyword evidence="2 6" id="KW-0285">Flavoprotein</keyword>
<dbReference type="InterPro" id="IPR011576">
    <property type="entry name" value="Pyridox_Oxase_N"/>
</dbReference>
<evidence type="ECO:0000256" key="5">
    <source>
        <dbReference type="ARBA" id="ARBA00023096"/>
    </source>
</evidence>
<dbReference type="EMBL" id="JBHLUN010000009">
    <property type="protein sequence ID" value="MFC0409463.1"/>
    <property type="molecule type" value="Genomic_DNA"/>
</dbReference>
<dbReference type="InterPro" id="IPR019576">
    <property type="entry name" value="Pyridoxamine_oxidase_dimer_C"/>
</dbReference>
<dbReference type="Gene3D" id="2.30.110.10">
    <property type="entry name" value="Electron Transport, Fmn-binding Protein, Chain A"/>
    <property type="match status" value="1"/>
</dbReference>
<dbReference type="HAMAP" id="MF_01629">
    <property type="entry name" value="PdxH"/>
    <property type="match status" value="1"/>
</dbReference>
<dbReference type="RefSeq" id="WP_377045204.1">
    <property type="nucleotide sequence ID" value="NZ_JBHLUN010000009.1"/>
</dbReference>
<dbReference type="SUPFAM" id="SSF50475">
    <property type="entry name" value="FMN-binding split barrel"/>
    <property type="match status" value="1"/>
</dbReference>
<feature type="binding site" evidence="6">
    <location>
        <position position="177"/>
    </location>
    <ligand>
        <name>FMN</name>
        <dbReference type="ChEBI" id="CHEBI:58210"/>
    </ligand>
</feature>
<comment type="pathway">
    <text evidence="6">Cofactor metabolism; pyridoxal 5'-phosphate salvage; pyridoxal 5'-phosphate from pyridoxamine 5'-phosphate: step 1/1.</text>
</comment>
<dbReference type="PANTHER" id="PTHR10851:SF0">
    <property type="entry name" value="PYRIDOXINE-5'-PHOSPHATE OXIDASE"/>
    <property type="match status" value="1"/>
</dbReference>
<evidence type="ECO:0000256" key="6">
    <source>
        <dbReference type="HAMAP-Rule" id="MF_01629"/>
    </source>
</evidence>
<feature type="domain" description="Pyridoxine 5'-phosphate oxidase dimerisation C-terminal" evidence="8">
    <location>
        <begin position="164"/>
        <end position="204"/>
    </location>
</feature>
<comment type="catalytic activity">
    <reaction evidence="6">
        <text>pyridoxamine 5'-phosphate + O2 + H2O = pyridoxal 5'-phosphate + H2O2 + NH4(+)</text>
        <dbReference type="Rhea" id="RHEA:15817"/>
        <dbReference type="ChEBI" id="CHEBI:15377"/>
        <dbReference type="ChEBI" id="CHEBI:15379"/>
        <dbReference type="ChEBI" id="CHEBI:16240"/>
        <dbReference type="ChEBI" id="CHEBI:28938"/>
        <dbReference type="ChEBI" id="CHEBI:58451"/>
        <dbReference type="ChEBI" id="CHEBI:597326"/>
        <dbReference type="EC" id="1.4.3.5"/>
    </reaction>
</comment>
<feature type="binding site" evidence="6">
    <location>
        <position position="115"/>
    </location>
    <ligand>
        <name>substrate</name>
    </ligand>
</feature>
<dbReference type="PIRSF" id="PIRSF000190">
    <property type="entry name" value="Pyd_amn-ph_oxd"/>
    <property type="match status" value="1"/>
</dbReference>
<comment type="pathway">
    <text evidence="6">Cofactor metabolism; pyridoxal 5'-phosphate salvage; pyridoxal 5'-phosphate from pyridoxine 5'-phosphate: step 1/1.</text>
</comment>
<evidence type="ECO:0000259" key="7">
    <source>
        <dbReference type="Pfam" id="PF01243"/>
    </source>
</evidence>
<dbReference type="NCBIfam" id="TIGR00558">
    <property type="entry name" value="pdxH"/>
    <property type="match status" value="1"/>
</dbReference>
<comment type="function">
    <text evidence="6">Catalyzes the oxidation of either pyridoxine 5'-phosphate (PNP) or pyridoxamine 5'-phosphate (PMP) into pyridoxal 5'-phosphate (PLP).</text>
</comment>
<feature type="binding site" evidence="6">
    <location>
        <position position="58"/>
    </location>
    <ligand>
        <name>substrate</name>
    </ligand>
</feature>
<sequence length="204" mass="23283">MNATLDASTDFERATDPFPLFDRWMADAEQSEPNDPNAVCLATATPDGRPAARIVLLKSVDPRGFVFHSHYTGRKGEEMAANPQVALCFHWKTLHRQVRVEGRVERASAEESDSYYASRARTSRLGAWASRQSQPLRDRAELEAALREVEARFPGEDVPRPEHWGGFRVVPTVVEFWQDAPYRLHDRRVFTRTGEGWATQRLYP</sequence>
<feature type="binding site" evidence="6">
    <location>
        <begin position="53"/>
        <end position="58"/>
    </location>
    <ligand>
        <name>FMN</name>
        <dbReference type="ChEBI" id="CHEBI:58210"/>
    </ligand>
</feature>
<evidence type="ECO:0000256" key="3">
    <source>
        <dbReference type="ARBA" id="ARBA00022643"/>
    </source>
</evidence>
<keyword evidence="3 6" id="KW-0288">FMN</keyword>
<gene>
    <name evidence="6 9" type="primary">pdxH</name>
    <name evidence="9" type="ORF">ACFFGY_14510</name>
</gene>
<evidence type="ECO:0000313" key="9">
    <source>
        <dbReference type="EMBL" id="MFC0409463.1"/>
    </source>
</evidence>
<proteinExistence type="inferred from homology"/>
<comment type="caution">
    <text evidence="6">Lacks conserved residue(s) required for the propagation of feature annotation.</text>
</comment>
<feature type="domain" description="Pyridoxamine 5'-phosphate oxidase N-terminal" evidence="7">
    <location>
        <begin position="29"/>
        <end position="151"/>
    </location>
</feature>
<dbReference type="GO" id="GO:0004733">
    <property type="term" value="F:pyridoxamine phosphate oxidase activity"/>
    <property type="evidence" value="ECO:0007669"/>
    <property type="project" value="UniProtKB-EC"/>
</dbReference>
<dbReference type="Proteomes" id="UP001589865">
    <property type="component" value="Unassembled WGS sequence"/>
</dbReference>
<feature type="binding site" evidence="6">
    <location>
        <position position="74"/>
    </location>
    <ligand>
        <name>FMN</name>
        <dbReference type="ChEBI" id="CHEBI:58210"/>
    </ligand>
</feature>
<feature type="binding site" evidence="6">
    <location>
        <position position="123"/>
    </location>
    <ligand>
        <name>substrate</name>
    </ligand>
</feature>
<organism evidence="9 10">
    <name type="scientific">Roseomonas elaeocarpi</name>
    <dbReference type="NCBI Taxonomy" id="907779"/>
    <lineage>
        <taxon>Bacteria</taxon>
        <taxon>Pseudomonadati</taxon>
        <taxon>Pseudomonadota</taxon>
        <taxon>Alphaproteobacteria</taxon>
        <taxon>Acetobacterales</taxon>
        <taxon>Roseomonadaceae</taxon>
        <taxon>Roseomonas</taxon>
    </lineage>
</organism>
<reference evidence="9 10" key="1">
    <citation type="submission" date="2024-09" db="EMBL/GenBank/DDBJ databases">
        <authorList>
            <person name="Sun Q."/>
            <person name="Mori K."/>
        </authorList>
    </citation>
    <scope>NUCLEOTIDE SEQUENCE [LARGE SCALE GENOMIC DNA]</scope>
    <source>
        <strain evidence="9 10">TBRC 5777</strain>
    </source>
</reference>
<dbReference type="PANTHER" id="PTHR10851">
    <property type="entry name" value="PYRIDOXINE-5-PHOSPHATE OXIDASE"/>
    <property type="match status" value="1"/>
</dbReference>
<dbReference type="NCBIfam" id="NF004231">
    <property type="entry name" value="PRK05679.1"/>
    <property type="match status" value="1"/>
</dbReference>
<comment type="catalytic activity">
    <reaction evidence="6">
        <text>pyridoxine 5'-phosphate + O2 = pyridoxal 5'-phosphate + H2O2</text>
        <dbReference type="Rhea" id="RHEA:15149"/>
        <dbReference type="ChEBI" id="CHEBI:15379"/>
        <dbReference type="ChEBI" id="CHEBI:16240"/>
        <dbReference type="ChEBI" id="CHEBI:58589"/>
        <dbReference type="ChEBI" id="CHEBI:597326"/>
        <dbReference type="EC" id="1.4.3.5"/>
    </reaction>
</comment>
<name>A0ABV6JUQ2_9PROT</name>
<evidence type="ECO:0000256" key="1">
    <source>
        <dbReference type="ARBA" id="ARBA00007301"/>
    </source>
</evidence>
<feature type="binding site" evidence="6">
    <location>
        <position position="97"/>
    </location>
    <ligand>
        <name>FMN</name>
        <dbReference type="ChEBI" id="CHEBI:58210"/>
    </ligand>
</feature>
<dbReference type="InterPro" id="IPR000659">
    <property type="entry name" value="Pyridox_Oxase"/>
</dbReference>
<feature type="binding site" evidence="6">
    <location>
        <begin position="132"/>
        <end position="133"/>
    </location>
    <ligand>
        <name>FMN</name>
        <dbReference type="ChEBI" id="CHEBI:58210"/>
    </ligand>
</feature>
<keyword evidence="4 6" id="KW-0560">Oxidoreductase</keyword>
<keyword evidence="10" id="KW-1185">Reference proteome</keyword>
<feature type="binding site" evidence="6">
    <location>
        <begin position="183"/>
        <end position="185"/>
    </location>
    <ligand>
        <name>substrate</name>
    </ligand>
</feature>
<dbReference type="InterPro" id="IPR012349">
    <property type="entry name" value="Split_barrel_FMN-bd"/>
</dbReference>
<accession>A0ABV6JUQ2</accession>
<feature type="binding site" evidence="6">
    <location>
        <position position="75"/>
    </location>
    <ligand>
        <name>FMN</name>
        <dbReference type="ChEBI" id="CHEBI:58210"/>
    </ligand>
</feature>
<comment type="similarity">
    <text evidence="1 6">Belongs to the pyridoxamine 5'-phosphate oxidase family.</text>
</comment>
<comment type="subunit">
    <text evidence="6">Homodimer.</text>
</comment>
<dbReference type="Pfam" id="PF01243">
    <property type="entry name" value="PNPOx_N"/>
    <property type="match status" value="1"/>
</dbReference>
<evidence type="ECO:0000259" key="8">
    <source>
        <dbReference type="Pfam" id="PF10590"/>
    </source>
</evidence>
<dbReference type="InterPro" id="IPR019740">
    <property type="entry name" value="Pyridox_Oxase_CS"/>
</dbReference>
<dbReference type="Pfam" id="PF10590">
    <property type="entry name" value="PNP_phzG_C"/>
    <property type="match status" value="1"/>
</dbReference>
<dbReference type="EC" id="1.4.3.5" evidence="6"/>
<feature type="binding site" evidence="6">
    <location>
        <position position="187"/>
    </location>
    <ligand>
        <name>FMN</name>
        <dbReference type="ChEBI" id="CHEBI:58210"/>
    </ligand>
</feature>
<keyword evidence="5 6" id="KW-0664">Pyridoxine biosynthesis</keyword>
<comment type="caution">
    <text evidence="9">The sequence shown here is derived from an EMBL/GenBank/DDBJ whole genome shotgun (WGS) entry which is preliminary data.</text>
</comment>
<feature type="binding site" evidence="6">
    <location>
        <position position="119"/>
    </location>
    <ligand>
        <name>substrate</name>
    </ligand>
</feature>
<protein>
    <recommendedName>
        <fullName evidence="6">Pyridoxine/pyridoxamine 5'-phosphate oxidase</fullName>
        <ecNumber evidence="6">1.4.3.5</ecNumber>
    </recommendedName>
    <alternativeName>
        <fullName evidence="6">PNP/PMP oxidase</fullName>
        <shortName evidence="6">PNPOx</shortName>
    </alternativeName>
    <alternativeName>
        <fullName evidence="6">Pyridoxal 5'-phosphate synthase</fullName>
    </alternativeName>
</protein>
<evidence type="ECO:0000313" key="10">
    <source>
        <dbReference type="Proteomes" id="UP001589865"/>
    </source>
</evidence>